<name>A0A6N8TH20_SHIZO</name>
<dbReference type="RefSeq" id="WP_160785887.1">
    <property type="nucleotide sequence ID" value="NZ_CP086611.1"/>
</dbReference>
<sequence length="369" mass="40117">MSSVRSLEAGDIEAVADLFQRLLRKTGKPAGNDLKTYLATVFLDSAAQGGKLHSKVHVREDGTVSGFLGVLPVEMEFEGRRLLAANCGTFVSDDRGTDPFAGARLLREVLSGPQDLSFSETSNDVSTDMWRTARATVLAPYSLEWLRILKPAAFALEAVASRLALARLARPVARLADAVITRGGNKQSWSHYTPLAGKADAFADAPASDDDAAEACRQLVRRFALRPSWERPVLEEMMRHAARKALHGERVQHVVKNRAGKVVGFYLYYGDAGGIGRVVQIMAEQGMEPIVIDCLLRNAHERGLVAIRGRTQPALLQAMIGKKCAFLHASSTVVHSRDPALLDAMTGGRAFLNGLAGEGWTRLIGDRFE</sequence>
<gene>
    <name evidence="1" type="ORF">GR156_09310</name>
</gene>
<evidence type="ECO:0000313" key="1">
    <source>
        <dbReference type="EMBL" id="MXO00498.1"/>
    </source>
</evidence>
<dbReference type="OrthoDB" id="3658990at2"/>
<accession>A0A6N8TH20</accession>
<evidence type="ECO:0008006" key="3">
    <source>
        <dbReference type="Google" id="ProtNLM"/>
    </source>
</evidence>
<evidence type="ECO:0000313" key="2">
    <source>
        <dbReference type="Proteomes" id="UP000440304"/>
    </source>
</evidence>
<reference evidence="1 2" key="1">
    <citation type="submission" date="2019-12" db="EMBL/GenBank/DDBJ databases">
        <title>Shinella granuli gen. nov., sp. nov., and proposal of the reclassification of Zoogloea ramigera ATCC 19623 as Shinella zoogloeoides sp. nov.</title>
        <authorList>
            <person name="Gao J."/>
        </authorList>
    </citation>
    <scope>NUCLEOTIDE SEQUENCE [LARGE SCALE GENOMIC DNA]</scope>
    <source>
        <strain evidence="1 2">DSM 287</strain>
    </source>
</reference>
<comment type="caution">
    <text evidence="1">The sequence shown here is derived from an EMBL/GenBank/DDBJ whole genome shotgun (WGS) entry which is preliminary data.</text>
</comment>
<dbReference type="EMBL" id="WUML01000005">
    <property type="protein sequence ID" value="MXO00498.1"/>
    <property type="molecule type" value="Genomic_DNA"/>
</dbReference>
<proteinExistence type="predicted"/>
<organism evidence="1 2">
    <name type="scientific">Shinella zoogloeoides</name>
    <name type="common">Crabtreella saccharophila</name>
    <dbReference type="NCBI Taxonomy" id="352475"/>
    <lineage>
        <taxon>Bacteria</taxon>
        <taxon>Pseudomonadati</taxon>
        <taxon>Pseudomonadota</taxon>
        <taxon>Alphaproteobacteria</taxon>
        <taxon>Hyphomicrobiales</taxon>
        <taxon>Rhizobiaceae</taxon>
        <taxon>Shinella</taxon>
    </lineage>
</organism>
<dbReference type="AlphaFoldDB" id="A0A6N8TH20"/>
<protein>
    <recommendedName>
        <fullName evidence="3">GNAT family N-acetyltransferase</fullName>
    </recommendedName>
</protein>
<dbReference type="Proteomes" id="UP000440304">
    <property type="component" value="Unassembled WGS sequence"/>
</dbReference>